<comment type="caution">
    <text evidence="11">The sequence shown here is derived from an EMBL/GenBank/DDBJ whole genome shotgun (WGS) entry which is preliminary data.</text>
</comment>
<keyword evidence="11" id="KW-0808">Transferase</keyword>
<dbReference type="NCBIfam" id="TIGR00150">
    <property type="entry name" value="T6A_YjeE"/>
    <property type="match status" value="1"/>
</dbReference>
<evidence type="ECO:0000256" key="5">
    <source>
        <dbReference type="ARBA" id="ARBA00022694"/>
    </source>
</evidence>
<proteinExistence type="inferred from homology"/>
<evidence type="ECO:0000256" key="6">
    <source>
        <dbReference type="ARBA" id="ARBA00022723"/>
    </source>
</evidence>
<dbReference type="STRING" id="1423754.FC39_GL000827"/>
<evidence type="ECO:0000256" key="7">
    <source>
        <dbReference type="ARBA" id="ARBA00022741"/>
    </source>
</evidence>
<keyword evidence="12" id="KW-1185">Reference proteome</keyword>
<keyword evidence="9" id="KW-0460">Magnesium</keyword>
<evidence type="ECO:0000313" key="11">
    <source>
        <dbReference type="EMBL" id="KRM40213.1"/>
    </source>
</evidence>
<comment type="subcellular location">
    <subcellularLocation>
        <location evidence="1">Cytoplasm</location>
    </subcellularLocation>
</comment>
<dbReference type="GO" id="GO:0046872">
    <property type="term" value="F:metal ion binding"/>
    <property type="evidence" value="ECO:0007669"/>
    <property type="project" value="UniProtKB-KW"/>
</dbReference>
<accession>A0A0R1YDX0</accession>
<evidence type="ECO:0000256" key="1">
    <source>
        <dbReference type="ARBA" id="ARBA00004496"/>
    </source>
</evidence>
<keyword evidence="6" id="KW-0479">Metal-binding</keyword>
<dbReference type="Gene3D" id="3.40.50.300">
    <property type="entry name" value="P-loop containing nucleotide triphosphate hydrolases"/>
    <property type="match status" value="1"/>
</dbReference>
<dbReference type="AlphaFoldDB" id="A0A0R1YDX0"/>
<keyword evidence="11" id="KW-0418">Kinase</keyword>
<keyword evidence="5" id="KW-0819">tRNA processing</keyword>
<dbReference type="GO" id="GO:0005524">
    <property type="term" value="F:ATP binding"/>
    <property type="evidence" value="ECO:0007669"/>
    <property type="project" value="UniProtKB-KW"/>
</dbReference>
<evidence type="ECO:0000256" key="9">
    <source>
        <dbReference type="ARBA" id="ARBA00022842"/>
    </source>
</evidence>
<sequence length="158" mass="17948">MKLEINSAEDMQKLGASLAKAAEPHDLLLLTGDLGAGKTTMTQGLGRALGIRRPVKSPTFTIVREYREAKMPLFHMDFYRLEHDDLSSIDLNGYLAEPGLVVIEWPQLIMKELPDEYLQLTIKRVDDSWNSTKRVVEFNPSGKRNEKWVNDTITAFNN</sequence>
<evidence type="ECO:0000256" key="4">
    <source>
        <dbReference type="ARBA" id="ARBA00022490"/>
    </source>
</evidence>
<dbReference type="GO" id="GO:0005737">
    <property type="term" value="C:cytoplasm"/>
    <property type="evidence" value="ECO:0007669"/>
    <property type="project" value="UniProtKB-SubCell"/>
</dbReference>
<keyword evidence="7" id="KW-0547">Nucleotide-binding</keyword>
<dbReference type="GO" id="GO:0002949">
    <property type="term" value="P:tRNA threonylcarbamoyladenosine modification"/>
    <property type="evidence" value="ECO:0007669"/>
    <property type="project" value="InterPro"/>
</dbReference>
<dbReference type="PATRIC" id="fig|1423754.3.peg.849"/>
<dbReference type="GO" id="GO:0016301">
    <property type="term" value="F:kinase activity"/>
    <property type="evidence" value="ECO:0007669"/>
    <property type="project" value="UniProtKB-KW"/>
</dbReference>
<keyword evidence="8" id="KW-0067">ATP-binding</keyword>
<evidence type="ECO:0000256" key="3">
    <source>
        <dbReference type="ARBA" id="ARBA00019010"/>
    </source>
</evidence>
<evidence type="ECO:0000256" key="10">
    <source>
        <dbReference type="ARBA" id="ARBA00032441"/>
    </source>
</evidence>
<keyword evidence="4" id="KW-0963">Cytoplasm</keyword>
<dbReference type="EMBL" id="AZGI01000026">
    <property type="protein sequence ID" value="KRM40213.1"/>
    <property type="molecule type" value="Genomic_DNA"/>
</dbReference>
<dbReference type="eggNOG" id="COG0802">
    <property type="taxonomic scope" value="Bacteria"/>
</dbReference>
<dbReference type="PANTHER" id="PTHR33540">
    <property type="entry name" value="TRNA THREONYLCARBAMOYLADENOSINE BIOSYNTHESIS PROTEIN TSAE"/>
    <property type="match status" value="1"/>
</dbReference>
<evidence type="ECO:0000256" key="8">
    <source>
        <dbReference type="ARBA" id="ARBA00022840"/>
    </source>
</evidence>
<protein>
    <recommendedName>
        <fullName evidence="3">tRNA threonylcarbamoyladenosine biosynthesis protein TsaE</fullName>
    </recommendedName>
    <alternativeName>
        <fullName evidence="10">t(6)A37 threonylcarbamoyladenosine biosynthesis protein TsaE</fullName>
    </alternativeName>
</protein>
<dbReference type="Pfam" id="PF02367">
    <property type="entry name" value="TsaE"/>
    <property type="match status" value="1"/>
</dbReference>
<dbReference type="InterPro" id="IPR003442">
    <property type="entry name" value="T6A_TsaE"/>
</dbReference>
<reference evidence="11 12" key="1">
    <citation type="journal article" date="2015" name="Genome Announc.">
        <title>Expanding the biotechnology potential of lactobacilli through comparative genomics of 213 strains and associated genera.</title>
        <authorList>
            <person name="Sun Z."/>
            <person name="Harris H.M."/>
            <person name="McCann A."/>
            <person name="Guo C."/>
            <person name="Argimon S."/>
            <person name="Zhang W."/>
            <person name="Yang X."/>
            <person name="Jeffery I.B."/>
            <person name="Cooney J.C."/>
            <person name="Kagawa T.F."/>
            <person name="Liu W."/>
            <person name="Song Y."/>
            <person name="Salvetti E."/>
            <person name="Wrobel A."/>
            <person name="Rasinkangas P."/>
            <person name="Parkhill J."/>
            <person name="Rea M.C."/>
            <person name="O'Sullivan O."/>
            <person name="Ritari J."/>
            <person name="Douillard F.P."/>
            <person name="Paul Ross R."/>
            <person name="Yang R."/>
            <person name="Briner A.E."/>
            <person name="Felis G.E."/>
            <person name="de Vos W.M."/>
            <person name="Barrangou R."/>
            <person name="Klaenhammer T.R."/>
            <person name="Caufield P.W."/>
            <person name="Cui Y."/>
            <person name="Zhang H."/>
            <person name="O'Toole P.W."/>
        </authorList>
    </citation>
    <scope>NUCLEOTIDE SEQUENCE [LARGE SCALE GENOMIC DNA]</scope>
    <source>
        <strain evidence="11 12">DSM 5661</strain>
    </source>
</reference>
<name>A0A0R1YDX0_9LACO</name>
<dbReference type="Proteomes" id="UP000051223">
    <property type="component" value="Unassembled WGS sequence"/>
</dbReference>
<gene>
    <name evidence="11" type="ORF">FC39_GL000827</name>
</gene>
<dbReference type="SUPFAM" id="SSF52540">
    <property type="entry name" value="P-loop containing nucleoside triphosphate hydrolases"/>
    <property type="match status" value="1"/>
</dbReference>
<dbReference type="InterPro" id="IPR027417">
    <property type="entry name" value="P-loop_NTPase"/>
</dbReference>
<evidence type="ECO:0000256" key="2">
    <source>
        <dbReference type="ARBA" id="ARBA00007599"/>
    </source>
</evidence>
<dbReference type="PANTHER" id="PTHR33540:SF2">
    <property type="entry name" value="TRNA THREONYLCARBAMOYLADENOSINE BIOSYNTHESIS PROTEIN TSAE"/>
    <property type="match status" value="1"/>
</dbReference>
<evidence type="ECO:0000313" key="12">
    <source>
        <dbReference type="Proteomes" id="UP000051223"/>
    </source>
</evidence>
<comment type="similarity">
    <text evidence="2">Belongs to the TsaE family.</text>
</comment>
<organism evidence="11 12">
    <name type="scientific">Lactobacillus hamsteri DSM 5661 = JCM 6256</name>
    <dbReference type="NCBI Taxonomy" id="1423754"/>
    <lineage>
        <taxon>Bacteria</taxon>
        <taxon>Bacillati</taxon>
        <taxon>Bacillota</taxon>
        <taxon>Bacilli</taxon>
        <taxon>Lactobacillales</taxon>
        <taxon>Lactobacillaceae</taxon>
        <taxon>Lactobacillus</taxon>
    </lineage>
</organism>